<protein>
    <submittedName>
        <fullName evidence="2">GCN5 family acetyltransferase</fullName>
    </submittedName>
</protein>
<dbReference type="InterPro" id="IPR000182">
    <property type="entry name" value="GNAT_dom"/>
</dbReference>
<dbReference type="STRING" id="1560345.AWL63_18600"/>
<dbReference type="GO" id="GO:0016747">
    <property type="term" value="F:acyltransferase activity, transferring groups other than amino-acyl groups"/>
    <property type="evidence" value="ECO:0007669"/>
    <property type="project" value="InterPro"/>
</dbReference>
<dbReference type="RefSeq" id="WP_069206182.1">
    <property type="nucleotide sequence ID" value="NZ_CP014168.1"/>
</dbReference>
<dbReference type="OrthoDB" id="9796171at2"/>
<keyword evidence="2" id="KW-0808">Transferase</keyword>
<evidence type="ECO:0000313" key="3">
    <source>
        <dbReference type="Proteomes" id="UP000094256"/>
    </source>
</evidence>
<evidence type="ECO:0000259" key="1">
    <source>
        <dbReference type="PROSITE" id="PS51186"/>
    </source>
</evidence>
<dbReference type="CDD" id="cd04301">
    <property type="entry name" value="NAT_SF"/>
    <property type="match status" value="1"/>
</dbReference>
<keyword evidence="3" id="KW-1185">Reference proteome</keyword>
<dbReference type="SUPFAM" id="SSF55729">
    <property type="entry name" value="Acyl-CoA N-acyltransferases (Nat)"/>
    <property type="match status" value="1"/>
</dbReference>
<dbReference type="AlphaFoldDB" id="A0A1B3ZDY8"/>
<organism evidence="2 3">
    <name type="scientific">Sphingomonas panacis</name>
    <dbReference type="NCBI Taxonomy" id="1560345"/>
    <lineage>
        <taxon>Bacteria</taxon>
        <taxon>Pseudomonadati</taxon>
        <taxon>Pseudomonadota</taxon>
        <taxon>Alphaproteobacteria</taxon>
        <taxon>Sphingomonadales</taxon>
        <taxon>Sphingomonadaceae</taxon>
        <taxon>Sphingomonas</taxon>
    </lineage>
</organism>
<dbReference type="EMBL" id="CP014168">
    <property type="protein sequence ID" value="AOH85648.1"/>
    <property type="molecule type" value="Genomic_DNA"/>
</dbReference>
<dbReference type="PROSITE" id="PS51186">
    <property type="entry name" value="GNAT"/>
    <property type="match status" value="1"/>
</dbReference>
<dbReference type="Proteomes" id="UP000094256">
    <property type="component" value="Chromosome"/>
</dbReference>
<gene>
    <name evidence="2" type="ORF">AWL63_18600</name>
</gene>
<feature type="domain" description="N-acetyltransferase" evidence="1">
    <location>
        <begin position="222"/>
        <end position="364"/>
    </location>
</feature>
<dbReference type="InterPro" id="IPR016181">
    <property type="entry name" value="Acyl_CoA_acyltransferase"/>
</dbReference>
<proteinExistence type="predicted"/>
<reference evidence="2 3" key="1">
    <citation type="submission" date="2016-01" db="EMBL/GenBank/DDBJ databases">
        <title>Complete genome and mega plasmid sequence of Sphingomonas panacis DCY99 elicits systemic resistance in rice to Xanthomonas oryzae.</title>
        <authorList>
            <person name="Kim Y.J."/>
            <person name="Yang D.C."/>
            <person name="Sing P."/>
        </authorList>
    </citation>
    <scope>NUCLEOTIDE SEQUENCE [LARGE SCALE GENOMIC DNA]</scope>
    <source>
        <strain evidence="2 3">DCY99</strain>
    </source>
</reference>
<dbReference type="Gene3D" id="3.40.630.30">
    <property type="match status" value="1"/>
</dbReference>
<dbReference type="Pfam" id="PF00583">
    <property type="entry name" value="Acetyltransf_1"/>
    <property type="match status" value="1"/>
</dbReference>
<sequence length="420" mass="46593">MRHQKVEAGFGAGYQTMSFSGRVKRLCADPNGTVPSVRAASKAEALAALAVARTHLDGLVDDAVVEAVLARNHDIFQLIEGEGIPEQHTAFLAYLPLTHAGASSLVEGRFQGSNPDIRLLCTPGDVPAAIYVWLIFTPAVIAPALRALEPLLARLSPEGCPLFTRAVTRQTRKLFPAMGFIDASGAYGSAPDDLLVLPPVSGLPPFEARADDVLAGPATPILSVRIARTLEDMMKAFSVRAATYMNEQECPYIEEFDGNDFCATHFLGEIDGEPAGCLRVRYFADFVKFERLAVRHEFRNSRLAFRLVREAIEHCRRKGYRRAYGHSRRDLMRFWGIFGFRPVSERPAFSFSDMEYVELEASFEPSNRRIAIGDDPYVLIRPEGDWDRPGPLDVSILRSQQRRARITANVRTVRTQATPA</sequence>
<accession>A0A1B3ZDY8</accession>
<name>A0A1B3ZDY8_9SPHN</name>
<dbReference type="KEGG" id="span:AWL63_18600"/>
<evidence type="ECO:0000313" key="2">
    <source>
        <dbReference type="EMBL" id="AOH85648.1"/>
    </source>
</evidence>